<reference evidence="3" key="1">
    <citation type="submission" date="2015-04" db="UniProtKB">
        <authorList>
            <consortium name="EnsemblPlants"/>
        </authorList>
    </citation>
    <scope>IDENTIFICATION</scope>
</reference>
<evidence type="ECO:0000313" key="4">
    <source>
        <dbReference type="Proteomes" id="UP000008021"/>
    </source>
</evidence>
<dbReference type="HOGENOM" id="CLU_167306_1_0_1"/>
<feature type="signal peptide" evidence="2">
    <location>
        <begin position="1"/>
        <end position="34"/>
    </location>
</feature>
<feature type="compositionally biased region" description="Polar residues" evidence="1">
    <location>
        <begin position="105"/>
        <end position="116"/>
    </location>
</feature>
<dbReference type="EnsemblPlants" id="OMERI07G04200.1">
    <property type="protein sequence ID" value="OMERI07G04200.1"/>
    <property type="gene ID" value="OMERI07G04200"/>
</dbReference>
<protein>
    <submittedName>
        <fullName evidence="3">Uncharacterized protein</fullName>
    </submittedName>
</protein>
<feature type="chain" id="PRO_5002357750" evidence="2">
    <location>
        <begin position="35"/>
        <end position="116"/>
    </location>
</feature>
<dbReference type="InterPro" id="IPR039316">
    <property type="entry name" value="CLE25/26"/>
</dbReference>
<accession>A0A0E0E8E2</accession>
<sequence>MSRFARSVRRVSATTLAILFGGLILVSLLVETSAKPPSPGSSVLGVGGRRMMINGGLAHSHRSLEDFNAGDAFSSMKRRVPNGPDPIHNRGTGESGRSPGRASVALNSQSCTLNVA</sequence>
<keyword evidence="2" id="KW-0732">Signal</keyword>
<dbReference type="AlphaFoldDB" id="A0A0E0E8E2"/>
<proteinExistence type="predicted"/>
<evidence type="ECO:0000313" key="3">
    <source>
        <dbReference type="EnsemblPlants" id="OMERI07G04200.1"/>
    </source>
</evidence>
<evidence type="ECO:0000256" key="1">
    <source>
        <dbReference type="SAM" id="MobiDB-lite"/>
    </source>
</evidence>
<organism evidence="3">
    <name type="scientific">Oryza meridionalis</name>
    <dbReference type="NCBI Taxonomy" id="40149"/>
    <lineage>
        <taxon>Eukaryota</taxon>
        <taxon>Viridiplantae</taxon>
        <taxon>Streptophyta</taxon>
        <taxon>Embryophyta</taxon>
        <taxon>Tracheophyta</taxon>
        <taxon>Spermatophyta</taxon>
        <taxon>Magnoliopsida</taxon>
        <taxon>Liliopsida</taxon>
        <taxon>Poales</taxon>
        <taxon>Poaceae</taxon>
        <taxon>BOP clade</taxon>
        <taxon>Oryzoideae</taxon>
        <taxon>Oryzeae</taxon>
        <taxon>Oryzinae</taxon>
        <taxon>Oryza</taxon>
    </lineage>
</organism>
<name>A0A0E0E8E2_9ORYZ</name>
<dbReference type="Proteomes" id="UP000008021">
    <property type="component" value="Chromosome 7"/>
</dbReference>
<dbReference type="Gramene" id="OMERI07G04200.1">
    <property type="protein sequence ID" value="OMERI07G04200.1"/>
    <property type="gene ID" value="OMERI07G04200"/>
</dbReference>
<dbReference type="PANTHER" id="PTHR34277:SF22">
    <property type="entry name" value="CLE FAMILY OSCLE701 PROTEIN"/>
    <property type="match status" value="1"/>
</dbReference>
<feature type="region of interest" description="Disordered" evidence="1">
    <location>
        <begin position="74"/>
        <end position="116"/>
    </location>
</feature>
<reference evidence="3" key="2">
    <citation type="submission" date="2018-05" db="EMBL/GenBank/DDBJ databases">
        <title>OmerRS3 (Oryza meridionalis Reference Sequence Version 3).</title>
        <authorList>
            <person name="Zhang J."/>
            <person name="Kudrna D."/>
            <person name="Lee S."/>
            <person name="Talag J."/>
            <person name="Welchert J."/>
            <person name="Wing R.A."/>
        </authorList>
    </citation>
    <scope>NUCLEOTIDE SEQUENCE [LARGE SCALE GENOMIC DNA]</scope>
    <source>
        <strain evidence="3">cv. OR44</strain>
    </source>
</reference>
<evidence type="ECO:0000256" key="2">
    <source>
        <dbReference type="SAM" id="SignalP"/>
    </source>
</evidence>
<keyword evidence="4" id="KW-1185">Reference proteome</keyword>
<dbReference type="PANTHER" id="PTHR34277">
    <property type="entry name" value="CLAVATA3/ESR (CLE)-RELATED PROTEIN 26"/>
    <property type="match status" value="1"/>
</dbReference>